<comment type="caution">
    <text evidence="2">The sequence shown here is derived from an EMBL/GenBank/DDBJ whole genome shotgun (WGS) entry which is preliminary data.</text>
</comment>
<sequence length="174" mass="19644">MRPIRIGDKTVDADKVHRLIDEMLDMRVRGLSQQEVAEHFHIDRTFISRLENLGEIKKGGSLALIGFPVKNKEELESIARGNGVEYVFLLSEKERLDFVSSMDGVQLFNRVLDIIAMLRNFDKVIFLGSDKRTKLVEAILGNEVITIDIGESPITHDVYVDPGMFMAVINTLKG</sequence>
<keyword evidence="3" id="KW-1185">Reference proteome</keyword>
<dbReference type="InterPro" id="IPR010982">
    <property type="entry name" value="Lambda_DNA-bd_dom_sf"/>
</dbReference>
<dbReference type="SUPFAM" id="SSF47413">
    <property type="entry name" value="lambda repressor-like DNA-binding domains"/>
    <property type="match status" value="1"/>
</dbReference>
<dbReference type="AlphaFoldDB" id="A0A5D8QAE4"/>
<dbReference type="EMBL" id="VTPS01000012">
    <property type="protein sequence ID" value="TZE81570.1"/>
    <property type="molecule type" value="Genomic_DNA"/>
</dbReference>
<proteinExistence type="predicted"/>
<dbReference type="InterPro" id="IPR001387">
    <property type="entry name" value="Cro/C1-type_HTH"/>
</dbReference>
<gene>
    <name evidence="2" type="ORF">FWJ32_08605</name>
</gene>
<evidence type="ECO:0000313" key="2">
    <source>
        <dbReference type="EMBL" id="TZE81570.1"/>
    </source>
</evidence>
<evidence type="ECO:0000313" key="3">
    <source>
        <dbReference type="Proteomes" id="UP000322976"/>
    </source>
</evidence>
<evidence type="ECO:0000259" key="1">
    <source>
        <dbReference type="PROSITE" id="PS50943"/>
    </source>
</evidence>
<dbReference type="GO" id="GO:0003677">
    <property type="term" value="F:DNA binding"/>
    <property type="evidence" value="ECO:0007669"/>
    <property type="project" value="InterPro"/>
</dbReference>
<feature type="domain" description="HTH cro/C1-type" evidence="1">
    <location>
        <begin position="29"/>
        <end position="52"/>
    </location>
</feature>
<name>A0A5D8QAE4_9THEO</name>
<dbReference type="PROSITE" id="PS50943">
    <property type="entry name" value="HTH_CROC1"/>
    <property type="match status" value="1"/>
</dbReference>
<dbReference type="CDD" id="cd00093">
    <property type="entry name" value="HTH_XRE"/>
    <property type="match status" value="1"/>
</dbReference>
<protein>
    <submittedName>
        <fullName evidence="2">Helix-turn-helix domain-containing protein</fullName>
    </submittedName>
</protein>
<dbReference type="Proteomes" id="UP000322976">
    <property type="component" value="Unassembled WGS sequence"/>
</dbReference>
<accession>A0A5D8QAE4</accession>
<reference evidence="2 3" key="1">
    <citation type="submission" date="2019-08" db="EMBL/GenBank/DDBJ databases">
        <title>Calorimonas adulescens gen. nov., sp. nov., an anaerobic thermophilic bacterium from Sakhalin hot spring.</title>
        <authorList>
            <person name="Khomyakova M.A."/>
            <person name="Merkel A.Y."/>
            <person name="Novikov A."/>
            <person name="Bonch-Osmolovskaya E.A."/>
            <person name="Slobodkin A.I."/>
        </authorList>
    </citation>
    <scope>NUCLEOTIDE SEQUENCE [LARGE SCALE GENOMIC DNA]</scope>
    <source>
        <strain evidence="2 3">A05MB</strain>
    </source>
</reference>
<organism evidence="2 3">
    <name type="scientific">Calorimonas adulescens</name>
    <dbReference type="NCBI Taxonomy" id="2606906"/>
    <lineage>
        <taxon>Bacteria</taxon>
        <taxon>Bacillati</taxon>
        <taxon>Bacillota</taxon>
        <taxon>Clostridia</taxon>
        <taxon>Thermoanaerobacterales</taxon>
        <taxon>Thermoanaerobacteraceae</taxon>
        <taxon>Calorimonas</taxon>
    </lineage>
</organism>
<dbReference type="RefSeq" id="WP_149545548.1">
    <property type="nucleotide sequence ID" value="NZ_VTPS01000012.1"/>
</dbReference>